<evidence type="ECO:0000256" key="2">
    <source>
        <dbReference type="SAM" id="Phobius"/>
    </source>
</evidence>
<feature type="domain" description="YncI copper-binding" evidence="4">
    <location>
        <begin position="33"/>
        <end position="182"/>
    </location>
</feature>
<dbReference type="InterPro" id="IPR006311">
    <property type="entry name" value="TAT_signal"/>
</dbReference>
<dbReference type="RefSeq" id="WP_239675879.1">
    <property type="nucleotide sequence ID" value="NZ_CP070499.1"/>
</dbReference>
<name>A0A895Y8V7_9ACTN</name>
<dbReference type="AlphaFoldDB" id="A0A895Y8V7"/>
<keyword evidence="6" id="KW-1185">Reference proteome</keyword>
<organism evidence="5 6">
    <name type="scientific">Natronosporangium hydrolyticum</name>
    <dbReference type="NCBI Taxonomy" id="2811111"/>
    <lineage>
        <taxon>Bacteria</taxon>
        <taxon>Bacillati</taxon>
        <taxon>Actinomycetota</taxon>
        <taxon>Actinomycetes</taxon>
        <taxon>Micromonosporales</taxon>
        <taxon>Micromonosporaceae</taxon>
        <taxon>Natronosporangium</taxon>
    </lineage>
</organism>
<dbReference type="EMBL" id="CP070499">
    <property type="protein sequence ID" value="QSB13771.1"/>
    <property type="molecule type" value="Genomic_DNA"/>
</dbReference>
<keyword evidence="2" id="KW-0812">Transmembrane</keyword>
<evidence type="ECO:0000256" key="1">
    <source>
        <dbReference type="SAM" id="MobiDB-lite"/>
    </source>
</evidence>
<keyword evidence="2" id="KW-0472">Membrane</keyword>
<gene>
    <name evidence="5" type="ORF">JQS43_19745</name>
</gene>
<protein>
    <submittedName>
        <fullName evidence="5">YcnI family protein</fullName>
    </submittedName>
</protein>
<evidence type="ECO:0000313" key="6">
    <source>
        <dbReference type="Proteomes" id="UP000662857"/>
    </source>
</evidence>
<dbReference type="Gene3D" id="2.60.40.2230">
    <property type="entry name" value="Uncharacterised protein YcnI-like PF07987, DUF1775"/>
    <property type="match status" value="1"/>
</dbReference>
<feature type="region of interest" description="Disordered" evidence="1">
    <location>
        <begin position="183"/>
        <end position="216"/>
    </location>
</feature>
<dbReference type="Pfam" id="PF07987">
    <property type="entry name" value="DUF1775"/>
    <property type="match status" value="1"/>
</dbReference>
<sequence>MPTHRWRRGAAGLSAVAVAAGVLAVTAAPAAAHVTVAPEEAAQGSMARVDFRAPTESDTLSTTGLEVHFPEDPPIPSVLTAPVPGWTVDVTTRTLDEPVEGAHGEQITEVVESITWTAENEAAEIRPGEFGEFPVSMGPMPEVDEVFFRALQTYSDDTVVRWIELPAGDDDEPALPAASLRLVEGDGHGHGHGATGDAAADDDQAGESGQAAGADDGSSAGVWLGLGGLLAGLAGLVLGGLAFLRTRAD</sequence>
<feature type="transmembrane region" description="Helical" evidence="2">
    <location>
        <begin position="222"/>
        <end position="244"/>
    </location>
</feature>
<evidence type="ECO:0000313" key="5">
    <source>
        <dbReference type="EMBL" id="QSB13771.1"/>
    </source>
</evidence>
<evidence type="ECO:0000256" key="3">
    <source>
        <dbReference type="SAM" id="SignalP"/>
    </source>
</evidence>
<feature type="compositionally biased region" description="Low complexity" evidence="1">
    <location>
        <begin position="206"/>
        <end position="216"/>
    </location>
</feature>
<dbReference type="CDD" id="cd08545">
    <property type="entry name" value="YcnI_like"/>
    <property type="match status" value="1"/>
</dbReference>
<evidence type="ECO:0000259" key="4">
    <source>
        <dbReference type="Pfam" id="PF07987"/>
    </source>
</evidence>
<dbReference type="InterPro" id="IPR012533">
    <property type="entry name" value="YcnI-copper_dom"/>
</dbReference>
<dbReference type="KEGG" id="nhy:JQS43_19745"/>
<proteinExistence type="predicted"/>
<keyword evidence="2" id="KW-1133">Transmembrane helix</keyword>
<accession>A0A895Y8V7</accession>
<keyword evidence="3" id="KW-0732">Signal</keyword>
<dbReference type="Proteomes" id="UP000662857">
    <property type="component" value="Chromosome"/>
</dbReference>
<reference evidence="5" key="1">
    <citation type="submission" date="2021-02" db="EMBL/GenBank/DDBJ databases">
        <title>Natrosporangium hydrolyticum gen. nov., sp. nov, a haloalkaliphilic actinobacterium from a soda solonchak soil.</title>
        <authorList>
            <person name="Sorokin D.Y."/>
            <person name="Khijniak T.V."/>
            <person name="Zakharycheva A.P."/>
            <person name="Boueva O.V."/>
            <person name="Ariskina E.V."/>
            <person name="Hahnke R.L."/>
            <person name="Bunk B."/>
            <person name="Sproer C."/>
            <person name="Schumann P."/>
            <person name="Evtushenko L.I."/>
            <person name="Kublanov I.V."/>
        </authorList>
    </citation>
    <scope>NUCLEOTIDE SEQUENCE</scope>
    <source>
        <strain evidence="5">DSM 106523</strain>
    </source>
</reference>
<feature type="chain" id="PRO_5034143182" evidence="3">
    <location>
        <begin position="31"/>
        <end position="249"/>
    </location>
</feature>
<dbReference type="InterPro" id="IPR038507">
    <property type="entry name" value="YcnI-like_sf"/>
</dbReference>
<dbReference type="PROSITE" id="PS51318">
    <property type="entry name" value="TAT"/>
    <property type="match status" value="1"/>
</dbReference>
<feature type="signal peptide" evidence="3">
    <location>
        <begin position="1"/>
        <end position="30"/>
    </location>
</feature>